<accession>L2GLB9</accession>
<keyword evidence="2 8" id="KW-0723">Serine/threonine-protein kinase</keyword>
<organism evidence="11 12">
    <name type="scientific">Vittaforma corneae (strain ATCC 50505)</name>
    <name type="common">Microsporidian parasite</name>
    <name type="synonym">Nosema corneum</name>
    <dbReference type="NCBI Taxonomy" id="993615"/>
    <lineage>
        <taxon>Eukaryota</taxon>
        <taxon>Fungi</taxon>
        <taxon>Fungi incertae sedis</taxon>
        <taxon>Microsporidia</taxon>
        <taxon>Nosematidae</taxon>
        <taxon>Vittaforma</taxon>
    </lineage>
</organism>
<feature type="domain" description="Protein kinase" evidence="10">
    <location>
        <begin position="28"/>
        <end position="302"/>
    </location>
</feature>
<reference evidence="12" key="1">
    <citation type="submission" date="2011-05" db="EMBL/GenBank/DDBJ databases">
        <title>The genome sequence of Vittaforma corneae strain ATCC 50505.</title>
        <authorList>
            <consortium name="The Broad Institute Genome Sequencing Platform"/>
            <person name="Cuomo C."/>
            <person name="Didier E."/>
            <person name="Bowers L."/>
            <person name="Young S.K."/>
            <person name="Zeng Q."/>
            <person name="Gargeya S."/>
            <person name="Fitzgerald M."/>
            <person name="Haas B."/>
            <person name="Abouelleil A."/>
            <person name="Alvarado L."/>
            <person name="Arachchi H.M."/>
            <person name="Berlin A."/>
            <person name="Chapman S.B."/>
            <person name="Gearin G."/>
            <person name="Goldberg J."/>
            <person name="Griggs A."/>
            <person name="Gujja S."/>
            <person name="Hansen M."/>
            <person name="Heiman D."/>
            <person name="Howarth C."/>
            <person name="Larimer J."/>
            <person name="Lui A."/>
            <person name="MacDonald P.J.P."/>
            <person name="McCowen C."/>
            <person name="Montmayeur A."/>
            <person name="Murphy C."/>
            <person name="Neiman D."/>
            <person name="Pearson M."/>
            <person name="Priest M."/>
            <person name="Roberts A."/>
            <person name="Saif S."/>
            <person name="Shea T."/>
            <person name="Sisk P."/>
            <person name="Stolte C."/>
            <person name="Sykes S."/>
            <person name="Wortman J."/>
            <person name="Nusbaum C."/>
            <person name="Birren B."/>
        </authorList>
    </citation>
    <scope>NUCLEOTIDE SEQUENCE [LARGE SCALE GENOMIC DNA]</scope>
    <source>
        <strain evidence="12">ATCC 50505</strain>
    </source>
</reference>
<dbReference type="FunFam" id="1.10.510.10:FF:000571">
    <property type="entry name" value="Maternal embryonic leucine zipper kinase"/>
    <property type="match status" value="1"/>
</dbReference>
<name>L2GLB9_VITCO</name>
<keyword evidence="12" id="KW-1185">Reference proteome</keyword>
<evidence type="ECO:0000256" key="2">
    <source>
        <dbReference type="ARBA" id="ARBA00022527"/>
    </source>
</evidence>
<dbReference type="PANTHER" id="PTHR24346:SF82">
    <property type="entry name" value="KP78A-RELATED"/>
    <property type="match status" value="1"/>
</dbReference>
<evidence type="ECO:0000259" key="10">
    <source>
        <dbReference type="PROSITE" id="PS50011"/>
    </source>
</evidence>
<dbReference type="AlphaFoldDB" id="L2GLB9"/>
<comment type="similarity">
    <text evidence="1">Belongs to the protein kinase superfamily. CAMK Ser/Thr protein kinase family. NIM1 subfamily.</text>
</comment>
<dbReference type="EMBL" id="JH370140">
    <property type="protein sequence ID" value="ELA41673.1"/>
    <property type="molecule type" value="Genomic_DNA"/>
</dbReference>
<dbReference type="GO" id="GO:0035556">
    <property type="term" value="P:intracellular signal transduction"/>
    <property type="evidence" value="ECO:0007669"/>
    <property type="project" value="TreeGrafter"/>
</dbReference>
<sequence length="455" mass="52128">MVIKTDGRSISGHISDEEYVENVSIRNYIIIKELGTGSTAKVVLAFDKNSGRRAAIKIVKRKQKEESPAPEGQGFELKTQNPTDIANEGFNDERIYREVVISVLLDHPHIIKLLDFLYSDSYFFLVFEYVKGNQLYDIILKETRISEERARKYFRQVLSAIDYIHRNSIVHRDLKIENIIIDHNDNVKLLDFGLSNFYDNKNFLKTFCGSLYFAAPELLLGHTYNGPEVDIWSLGVILYVMLCGKVPFDDESVRELQNKIKVASFEYTVSLSKHAQELISNMIVPDVAKRFTLPEIIGSKWINTGYSSKVESYVGKRFPLAKLNNEYVKALHSALSFQFSNTSEHLESFFNICKQQTESLDTVYWTKNPIISMYYLLSENIGAYSNVNTRLLRFDNRSSSITDTLHKFVMFVFSNSSSQRPSKYFFAGAFQDSSQESSSATQKLNITFQVSIKAT</sequence>
<dbReference type="GeneID" id="19882017"/>
<evidence type="ECO:0000256" key="7">
    <source>
        <dbReference type="PROSITE-ProRule" id="PRU10141"/>
    </source>
</evidence>
<keyword evidence="4 7" id="KW-0547">Nucleotide-binding</keyword>
<dbReference type="InterPro" id="IPR011009">
    <property type="entry name" value="Kinase-like_dom_sf"/>
</dbReference>
<keyword evidence="3" id="KW-0808">Transferase</keyword>
<dbReference type="GO" id="GO:0005524">
    <property type="term" value="F:ATP binding"/>
    <property type="evidence" value="ECO:0007669"/>
    <property type="project" value="UniProtKB-UniRule"/>
</dbReference>
<evidence type="ECO:0000256" key="9">
    <source>
        <dbReference type="SAM" id="MobiDB-lite"/>
    </source>
</evidence>
<dbReference type="InterPro" id="IPR000719">
    <property type="entry name" value="Prot_kinase_dom"/>
</dbReference>
<evidence type="ECO:0000256" key="6">
    <source>
        <dbReference type="ARBA" id="ARBA00022840"/>
    </source>
</evidence>
<evidence type="ECO:0000256" key="1">
    <source>
        <dbReference type="ARBA" id="ARBA00010791"/>
    </source>
</evidence>
<dbReference type="Pfam" id="PF00069">
    <property type="entry name" value="Pkinase"/>
    <property type="match status" value="1"/>
</dbReference>
<keyword evidence="5 11" id="KW-0418">Kinase</keyword>
<evidence type="ECO:0000256" key="8">
    <source>
        <dbReference type="RuleBase" id="RU000304"/>
    </source>
</evidence>
<dbReference type="FunCoup" id="L2GLB9">
    <property type="interactions" value="162"/>
</dbReference>
<dbReference type="OrthoDB" id="193931at2759"/>
<evidence type="ECO:0000313" key="12">
    <source>
        <dbReference type="Proteomes" id="UP000011082"/>
    </source>
</evidence>
<protein>
    <submittedName>
        <fullName evidence="11">CAMK/CAMKL/KIN1 protein kinase</fullName>
    </submittedName>
</protein>
<evidence type="ECO:0000313" key="11">
    <source>
        <dbReference type="EMBL" id="ELA41673.1"/>
    </source>
</evidence>
<dbReference type="VEuPathDB" id="MicrosporidiaDB:VICG_01306"/>
<evidence type="ECO:0000256" key="3">
    <source>
        <dbReference type="ARBA" id="ARBA00022679"/>
    </source>
</evidence>
<feature type="binding site" evidence="7">
    <location>
        <position position="57"/>
    </location>
    <ligand>
        <name>ATP</name>
        <dbReference type="ChEBI" id="CHEBI:30616"/>
    </ligand>
</feature>
<dbReference type="HOGENOM" id="CLU_000288_59_11_1"/>
<dbReference type="InterPro" id="IPR017441">
    <property type="entry name" value="Protein_kinase_ATP_BS"/>
</dbReference>
<dbReference type="Gene3D" id="1.10.510.10">
    <property type="entry name" value="Transferase(Phosphotransferase) domain 1"/>
    <property type="match status" value="1"/>
</dbReference>
<dbReference type="GO" id="GO:0005737">
    <property type="term" value="C:cytoplasm"/>
    <property type="evidence" value="ECO:0007669"/>
    <property type="project" value="TreeGrafter"/>
</dbReference>
<keyword evidence="6 7" id="KW-0067">ATP-binding</keyword>
<evidence type="ECO:0000256" key="5">
    <source>
        <dbReference type="ARBA" id="ARBA00022777"/>
    </source>
</evidence>
<gene>
    <name evidence="11" type="ORF">VICG_01306</name>
</gene>
<evidence type="ECO:0000256" key="4">
    <source>
        <dbReference type="ARBA" id="ARBA00022741"/>
    </source>
</evidence>
<proteinExistence type="inferred from homology"/>
<dbReference type="PROSITE" id="PS00108">
    <property type="entry name" value="PROTEIN_KINASE_ST"/>
    <property type="match status" value="1"/>
</dbReference>
<dbReference type="SUPFAM" id="SSF56112">
    <property type="entry name" value="Protein kinase-like (PK-like)"/>
    <property type="match status" value="1"/>
</dbReference>
<dbReference type="PANTHER" id="PTHR24346">
    <property type="entry name" value="MAP/MICROTUBULE AFFINITY-REGULATING KINASE"/>
    <property type="match status" value="1"/>
</dbReference>
<dbReference type="PROSITE" id="PS50011">
    <property type="entry name" value="PROTEIN_KINASE_DOM"/>
    <property type="match status" value="1"/>
</dbReference>
<dbReference type="GO" id="GO:0004674">
    <property type="term" value="F:protein serine/threonine kinase activity"/>
    <property type="evidence" value="ECO:0007669"/>
    <property type="project" value="UniProtKB-KW"/>
</dbReference>
<feature type="region of interest" description="Disordered" evidence="9">
    <location>
        <begin position="62"/>
        <end position="83"/>
    </location>
</feature>
<dbReference type="Proteomes" id="UP000011082">
    <property type="component" value="Unassembled WGS sequence"/>
</dbReference>
<dbReference type="OMA" id="IRPTIKM"/>
<dbReference type="SMART" id="SM00220">
    <property type="entry name" value="S_TKc"/>
    <property type="match status" value="1"/>
</dbReference>
<dbReference type="GO" id="GO:0000226">
    <property type="term" value="P:microtubule cytoskeleton organization"/>
    <property type="evidence" value="ECO:0007669"/>
    <property type="project" value="TreeGrafter"/>
</dbReference>
<dbReference type="RefSeq" id="XP_007604752.1">
    <property type="nucleotide sequence ID" value="XM_007604690.1"/>
</dbReference>
<dbReference type="InterPro" id="IPR008271">
    <property type="entry name" value="Ser/Thr_kinase_AS"/>
</dbReference>
<dbReference type="InParanoid" id="L2GLB9"/>
<dbReference type="PROSITE" id="PS00107">
    <property type="entry name" value="PROTEIN_KINASE_ATP"/>
    <property type="match status" value="1"/>
</dbReference>
<dbReference type="STRING" id="993615.L2GLB9"/>